<evidence type="ECO:0000313" key="3">
    <source>
        <dbReference type="Proteomes" id="UP000584931"/>
    </source>
</evidence>
<comment type="caution">
    <text evidence="2">The sequence shown here is derived from an EMBL/GenBank/DDBJ whole genome shotgun (WGS) entry which is preliminary data.</text>
</comment>
<organism evidence="2 3">
    <name type="scientific">Nocardiopsis sinuspersici</name>
    <dbReference type="NCBI Taxonomy" id="501010"/>
    <lineage>
        <taxon>Bacteria</taxon>
        <taxon>Bacillati</taxon>
        <taxon>Actinomycetota</taxon>
        <taxon>Actinomycetes</taxon>
        <taxon>Streptosporangiales</taxon>
        <taxon>Nocardiopsidaceae</taxon>
        <taxon>Nocardiopsis</taxon>
    </lineage>
</organism>
<dbReference type="AlphaFoldDB" id="A0A7Y9XH11"/>
<dbReference type="GO" id="GO:0016829">
    <property type="term" value="F:lyase activity"/>
    <property type="evidence" value="ECO:0007669"/>
    <property type="project" value="UniProtKB-KW"/>
</dbReference>
<feature type="domain" description="VOC" evidence="1">
    <location>
        <begin position="14"/>
        <end position="131"/>
    </location>
</feature>
<proteinExistence type="predicted"/>
<accession>A0A7Y9XH11</accession>
<dbReference type="PROSITE" id="PS51819">
    <property type="entry name" value="VOC"/>
    <property type="match status" value="1"/>
</dbReference>
<name>A0A7Y9XH11_9ACTN</name>
<dbReference type="PANTHER" id="PTHR35908">
    <property type="entry name" value="HYPOTHETICAL FUSION PROTEIN"/>
    <property type="match status" value="1"/>
</dbReference>
<dbReference type="Pfam" id="PF18029">
    <property type="entry name" value="Glyoxalase_6"/>
    <property type="match status" value="1"/>
</dbReference>
<dbReference type="InterPro" id="IPR037523">
    <property type="entry name" value="VOC_core"/>
</dbReference>
<sequence>MAAELRRGPARRSEGIHVRLVYVLDTNDLRAEADFWCAVLGFEREEGEHQTYLALRDPGGRWPDLLLQKVPEAKAGKNRMHLDVVVPDVAAEIDRVRGLGAEVLRPTVEEDGHLLAVMADPEGNEFCVVQRLDGTPGE</sequence>
<dbReference type="Gene3D" id="3.10.180.10">
    <property type="entry name" value="2,3-Dihydroxybiphenyl 1,2-Dioxygenase, domain 1"/>
    <property type="match status" value="1"/>
</dbReference>
<gene>
    <name evidence="2" type="ORF">HNR06_004094</name>
</gene>
<evidence type="ECO:0000313" key="2">
    <source>
        <dbReference type="EMBL" id="NYH54505.1"/>
    </source>
</evidence>
<dbReference type="InterPro" id="IPR041581">
    <property type="entry name" value="Glyoxalase_6"/>
</dbReference>
<dbReference type="SUPFAM" id="SSF54593">
    <property type="entry name" value="Glyoxalase/Bleomycin resistance protein/Dihydroxybiphenyl dioxygenase"/>
    <property type="match status" value="1"/>
</dbReference>
<dbReference type="PANTHER" id="PTHR35908:SF1">
    <property type="entry name" value="CONSERVED PROTEIN"/>
    <property type="match status" value="1"/>
</dbReference>
<keyword evidence="2" id="KW-0456">Lyase</keyword>
<dbReference type="Proteomes" id="UP000584931">
    <property type="component" value="Unassembled WGS sequence"/>
</dbReference>
<reference evidence="2 3" key="1">
    <citation type="submission" date="2020-07" db="EMBL/GenBank/DDBJ databases">
        <title>Sequencing the genomes of 1000 actinobacteria strains.</title>
        <authorList>
            <person name="Klenk H.-P."/>
        </authorList>
    </citation>
    <scope>NUCLEOTIDE SEQUENCE [LARGE SCALE GENOMIC DNA]</scope>
    <source>
        <strain evidence="2 3">DSM 45278</strain>
    </source>
</reference>
<evidence type="ECO:0000259" key="1">
    <source>
        <dbReference type="PROSITE" id="PS51819"/>
    </source>
</evidence>
<dbReference type="EMBL" id="JACCHL010000001">
    <property type="protein sequence ID" value="NYH54505.1"/>
    <property type="molecule type" value="Genomic_DNA"/>
</dbReference>
<dbReference type="InterPro" id="IPR029068">
    <property type="entry name" value="Glyas_Bleomycin-R_OHBP_Dase"/>
</dbReference>
<protein>
    <submittedName>
        <fullName evidence="2">Putative enzyme related to lactoylglutathione lyase</fullName>
    </submittedName>
</protein>